<feature type="transmembrane region" description="Helical" evidence="1">
    <location>
        <begin position="68"/>
        <end position="86"/>
    </location>
</feature>
<name>A0A4Y9KV90_9BRAD</name>
<dbReference type="EMBL" id="SPQU01000023">
    <property type="protein sequence ID" value="TFV31055.1"/>
    <property type="molecule type" value="Genomic_DNA"/>
</dbReference>
<comment type="caution">
    <text evidence="2">The sequence shown here is derived from an EMBL/GenBank/DDBJ whole genome shotgun (WGS) entry which is preliminary data.</text>
</comment>
<gene>
    <name evidence="2" type="ORF">E4K66_32425</name>
</gene>
<evidence type="ECO:0000256" key="1">
    <source>
        <dbReference type="SAM" id="Phobius"/>
    </source>
</evidence>
<keyword evidence="1" id="KW-0812">Transmembrane</keyword>
<accession>A0A4Y9KV90</accession>
<dbReference type="AlphaFoldDB" id="A0A4Y9KV90"/>
<feature type="non-terminal residue" evidence="2">
    <location>
        <position position="89"/>
    </location>
</feature>
<reference evidence="2 3" key="1">
    <citation type="submission" date="2019-03" db="EMBL/GenBank/DDBJ databases">
        <title>Bradyrhizobium strains diversity isolated from Chamaecrista fasciculata.</title>
        <authorList>
            <person name="Urquiaga M.C.O."/>
            <person name="Hungria M."/>
            <person name="Delamuta J.R.M."/>
        </authorList>
    </citation>
    <scope>NUCLEOTIDE SEQUENCE [LARGE SCALE GENOMIC DNA]</scope>
    <source>
        <strain evidence="2 3">CNPSo 3424</strain>
    </source>
</reference>
<protein>
    <submittedName>
        <fullName evidence="2">Uncharacterized protein</fullName>
    </submittedName>
</protein>
<keyword evidence="1" id="KW-1133">Transmembrane helix</keyword>
<evidence type="ECO:0000313" key="3">
    <source>
        <dbReference type="Proteomes" id="UP000298225"/>
    </source>
</evidence>
<organism evidence="2 3">
    <name type="scientific">Bradyrhizobium frederickii</name>
    <dbReference type="NCBI Taxonomy" id="2560054"/>
    <lineage>
        <taxon>Bacteria</taxon>
        <taxon>Pseudomonadati</taxon>
        <taxon>Pseudomonadota</taxon>
        <taxon>Alphaproteobacteria</taxon>
        <taxon>Hyphomicrobiales</taxon>
        <taxon>Nitrobacteraceae</taxon>
        <taxon>Bradyrhizobium</taxon>
    </lineage>
</organism>
<keyword evidence="3" id="KW-1185">Reference proteome</keyword>
<dbReference type="Proteomes" id="UP000298225">
    <property type="component" value="Unassembled WGS sequence"/>
</dbReference>
<proteinExistence type="predicted"/>
<sequence>MTMLVERFSLPAALSPAPSKRDAETVQFAQAALTSAKREGLQLAVRARYVALVVIGCLLLVINPAWEQLYYVALLGLFALIGWAQVRVG</sequence>
<keyword evidence="1" id="KW-0472">Membrane</keyword>
<evidence type="ECO:0000313" key="2">
    <source>
        <dbReference type="EMBL" id="TFV31055.1"/>
    </source>
</evidence>
<feature type="transmembrane region" description="Helical" evidence="1">
    <location>
        <begin position="43"/>
        <end position="62"/>
    </location>
</feature>